<organism evidence="2 3">
    <name type="scientific">Haloactinospora alba</name>
    <dbReference type="NCBI Taxonomy" id="405555"/>
    <lineage>
        <taxon>Bacteria</taxon>
        <taxon>Bacillati</taxon>
        <taxon>Actinomycetota</taxon>
        <taxon>Actinomycetes</taxon>
        <taxon>Streptosporangiales</taxon>
        <taxon>Nocardiopsidaceae</taxon>
        <taxon>Haloactinospora</taxon>
    </lineage>
</organism>
<dbReference type="Pfam" id="PF19054">
    <property type="entry name" value="DUF5753"/>
    <property type="match status" value="1"/>
</dbReference>
<dbReference type="InterPro" id="IPR043917">
    <property type="entry name" value="DUF5753"/>
</dbReference>
<dbReference type="Proteomes" id="UP000317422">
    <property type="component" value="Unassembled WGS sequence"/>
</dbReference>
<gene>
    <name evidence="2" type="ORF">FHX37_3163</name>
</gene>
<reference evidence="2 3" key="1">
    <citation type="submission" date="2019-06" db="EMBL/GenBank/DDBJ databases">
        <title>Sequencing the genomes of 1000 actinobacteria strains.</title>
        <authorList>
            <person name="Klenk H.-P."/>
        </authorList>
    </citation>
    <scope>NUCLEOTIDE SEQUENCE [LARGE SCALE GENOMIC DNA]</scope>
    <source>
        <strain evidence="2 3">DSM 45015</strain>
    </source>
</reference>
<dbReference type="AlphaFoldDB" id="A0A543NMW2"/>
<evidence type="ECO:0000259" key="1">
    <source>
        <dbReference type="Pfam" id="PF19054"/>
    </source>
</evidence>
<dbReference type="RefSeq" id="WP_170181597.1">
    <property type="nucleotide sequence ID" value="NZ_VFQC01000001.1"/>
</dbReference>
<feature type="domain" description="DUF5753" evidence="1">
    <location>
        <begin position="105"/>
        <end position="280"/>
    </location>
</feature>
<proteinExistence type="predicted"/>
<keyword evidence="3" id="KW-1185">Reference proteome</keyword>
<dbReference type="EMBL" id="VFQC01000001">
    <property type="protein sequence ID" value="TQN33163.1"/>
    <property type="molecule type" value="Genomic_DNA"/>
</dbReference>
<accession>A0A543NMW2</accession>
<name>A0A543NMW2_9ACTN</name>
<sequence length="293" mass="32782">MSTRQVHSPTVRLRRLATELRRARHAAGYAQIADAASALGWSGPKLSRLEAAETRYIKSHDLDKVMDLYAITAQGERDALHALAREARQRGWWSRYRDVFEGNALPDFEAEASTIRTYEGLVVPGLLQTAEYTEEVFRGGQAHTDEIVERHVAARIERQQILHRQRPPHLWAVIDEAALRRRTADPRTMSDQIQHLLNLATRHNIDLQVLPFNAGMHAGLAGSFVIMEFPGPLDPAIVFNEHASGSLFIEEPDAVAEHAAVFNRVQAAALPAPRSLDYLRSIQTDIEGDNHDG</sequence>
<comment type="caution">
    <text evidence="2">The sequence shown here is derived from an EMBL/GenBank/DDBJ whole genome shotgun (WGS) entry which is preliminary data.</text>
</comment>
<dbReference type="Pfam" id="PF13560">
    <property type="entry name" value="HTH_31"/>
    <property type="match status" value="1"/>
</dbReference>
<protein>
    <submittedName>
        <fullName evidence="2">Helix-turn-helix protein</fullName>
    </submittedName>
</protein>
<evidence type="ECO:0000313" key="3">
    <source>
        <dbReference type="Proteomes" id="UP000317422"/>
    </source>
</evidence>
<evidence type="ECO:0000313" key="2">
    <source>
        <dbReference type="EMBL" id="TQN33163.1"/>
    </source>
</evidence>